<evidence type="ECO:0000313" key="2">
    <source>
        <dbReference type="Proteomes" id="UP000565078"/>
    </source>
</evidence>
<dbReference type="EMBL" id="DUGC01000069">
    <property type="protein sequence ID" value="HIH09900.1"/>
    <property type="molecule type" value="Genomic_DNA"/>
</dbReference>
<comment type="caution">
    <text evidence="1">The sequence shown here is derived from an EMBL/GenBank/DDBJ whole genome shotgun (WGS) entry which is preliminary data.</text>
</comment>
<organism evidence="1 2">
    <name type="scientific">Candidatus Iainarchaeum sp</name>
    <dbReference type="NCBI Taxonomy" id="3101447"/>
    <lineage>
        <taxon>Archaea</taxon>
        <taxon>Candidatus Iainarchaeota</taxon>
        <taxon>Candidatus Iainarchaeia</taxon>
        <taxon>Candidatus Iainarchaeales</taxon>
        <taxon>Candidatus Iainarchaeaceae</taxon>
        <taxon>Candidatus Iainarchaeum</taxon>
    </lineage>
</organism>
<dbReference type="AlphaFoldDB" id="A0A7J4IYH3"/>
<name>A0A7J4IYH3_9ARCH</name>
<dbReference type="InterPro" id="IPR025255">
    <property type="entry name" value="DUF4202"/>
</dbReference>
<dbReference type="Gene3D" id="1.10.3210.10">
    <property type="entry name" value="Hypothetical protein af1432"/>
    <property type="match status" value="1"/>
</dbReference>
<accession>A0A7J4IYH3</accession>
<proteinExistence type="predicted"/>
<dbReference type="Pfam" id="PF13875">
    <property type="entry name" value="DUF4202"/>
    <property type="match status" value="1"/>
</dbReference>
<protein>
    <submittedName>
        <fullName evidence="1">DUF4202 domain-containing protein</fullName>
    </submittedName>
</protein>
<dbReference type="Proteomes" id="UP000565078">
    <property type="component" value="Unassembled WGS sequence"/>
</dbReference>
<sequence>MDKRFRAEIESVLSRSPLPWDLKHAKLTLKWVKKLVPPVNEAIRIAALCHDIERAVDGKTEMGLKDISALAIFKGMHAKRSAEITAGLMVKHGYPKSMADEVSRLISLHESGGDRESDMLCSADSLAFFEYNVPLYLARYGEERTREKIRFMYGRLGAKARALCRKMEFADGKIAVLFSRSIAGI</sequence>
<evidence type="ECO:0000313" key="1">
    <source>
        <dbReference type="EMBL" id="HIH09900.1"/>
    </source>
</evidence>
<gene>
    <name evidence="1" type="ORF">HA254_04485</name>
</gene>
<dbReference type="SUPFAM" id="SSF109604">
    <property type="entry name" value="HD-domain/PDEase-like"/>
    <property type="match status" value="1"/>
</dbReference>
<reference evidence="2" key="1">
    <citation type="journal article" date="2020" name="bioRxiv">
        <title>A rank-normalized archaeal taxonomy based on genome phylogeny resolves widespread incomplete and uneven classifications.</title>
        <authorList>
            <person name="Rinke C."/>
            <person name="Chuvochina M."/>
            <person name="Mussig A.J."/>
            <person name="Chaumeil P.-A."/>
            <person name="Waite D.W."/>
            <person name="Whitman W.B."/>
            <person name="Parks D.H."/>
            <person name="Hugenholtz P."/>
        </authorList>
    </citation>
    <scope>NUCLEOTIDE SEQUENCE [LARGE SCALE GENOMIC DNA]</scope>
</reference>